<evidence type="ECO:0000256" key="4">
    <source>
        <dbReference type="ARBA" id="ARBA00022989"/>
    </source>
</evidence>
<dbReference type="InterPro" id="IPR050833">
    <property type="entry name" value="Poly_Biosynth_Transport"/>
</dbReference>
<accession>A0ABS2P382</accession>
<dbReference type="InterPro" id="IPR024923">
    <property type="entry name" value="PG_synth_SpoVB"/>
</dbReference>
<evidence type="ECO:0000256" key="3">
    <source>
        <dbReference type="ARBA" id="ARBA00022692"/>
    </source>
</evidence>
<feature type="transmembrane region" description="Helical" evidence="6">
    <location>
        <begin position="295"/>
        <end position="315"/>
    </location>
</feature>
<reference evidence="7 8" key="1">
    <citation type="submission" date="2021-01" db="EMBL/GenBank/DDBJ databases">
        <title>Genomic Encyclopedia of Type Strains, Phase IV (KMG-IV): sequencing the most valuable type-strain genomes for metagenomic binning, comparative biology and taxonomic classification.</title>
        <authorList>
            <person name="Goeker M."/>
        </authorList>
    </citation>
    <scope>NUCLEOTIDE SEQUENCE [LARGE SCALE GENOMIC DNA]</scope>
    <source>
        <strain evidence="7 8">DSM 25879</strain>
    </source>
</reference>
<dbReference type="PANTHER" id="PTHR30250:SF21">
    <property type="entry name" value="LIPID II FLIPPASE MURJ"/>
    <property type="match status" value="1"/>
</dbReference>
<dbReference type="InterPro" id="IPR002797">
    <property type="entry name" value="Polysacc_synth"/>
</dbReference>
<keyword evidence="2" id="KW-1003">Cell membrane</keyword>
<keyword evidence="3 6" id="KW-0812">Transmembrane</keyword>
<proteinExistence type="predicted"/>
<organism evidence="7 8">
    <name type="scientific">Sutcliffiella tianshenii</name>
    <dbReference type="NCBI Taxonomy" id="1463404"/>
    <lineage>
        <taxon>Bacteria</taxon>
        <taxon>Bacillati</taxon>
        <taxon>Bacillota</taxon>
        <taxon>Bacilli</taxon>
        <taxon>Bacillales</taxon>
        <taxon>Bacillaceae</taxon>
        <taxon>Sutcliffiella</taxon>
    </lineage>
</organism>
<name>A0ABS2P382_9BACI</name>
<keyword evidence="8" id="KW-1185">Reference proteome</keyword>
<evidence type="ECO:0000256" key="2">
    <source>
        <dbReference type="ARBA" id="ARBA00022475"/>
    </source>
</evidence>
<feature type="transmembrane region" description="Helical" evidence="6">
    <location>
        <begin position="126"/>
        <end position="146"/>
    </location>
</feature>
<dbReference type="Pfam" id="PF01943">
    <property type="entry name" value="Polysacc_synt"/>
    <property type="match status" value="1"/>
</dbReference>
<comment type="subcellular location">
    <subcellularLocation>
        <location evidence="1">Cell membrane</location>
        <topology evidence="1">Multi-pass membrane protein</topology>
    </subcellularLocation>
</comment>
<keyword evidence="4 6" id="KW-1133">Transmembrane helix</keyword>
<protein>
    <submittedName>
        <fullName evidence="7">O-antigen/teichoic acid export membrane protein</fullName>
    </submittedName>
</protein>
<gene>
    <name evidence="7" type="ORF">JOC95_003263</name>
</gene>
<feature type="transmembrane region" description="Helical" evidence="6">
    <location>
        <begin position="12"/>
        <end position="32"/>
    </location>
</feature>
<evidence type="ECO:0000256" key="6">
    <source>
        <dbReference type="SAM" id="Phobius"/>
    </source>
</evidence>
<dbReference type="CDD" id="cd13124">
    <property type="entry name" value="MATE_SpoVB_like"/>
    <property type="match status" value="1"/>
</dbReference>
<evidence type="ECO:0000256" key="5">
    <source>
        <dbReference type="ARBA" id="ARBA00023136"/>
    </source>
</evidence>
<feature type="transmembrane region" description="Helical" evidence="6">
    <location>
        <begin position="244"/>
        <end position="264"/>
    </location>
</feature>
<dbReference type="EMBL" id="JAFBED010000007">
    <property type="protein sequence ID" value="MBM7621390.1"/>
    <property type="molecule type" value="Genomic_DNA"/>
</dbReference>
<dbReference type="Proteomes" id="UP000737402">
    <property type="component" value="Unassembled WGS sequence"/>
</dbReference>
<evidence type="ECO:0000313" key="8">
    <source>
        <dbReference type="Proteomes" id="UP000737402"/>
    </source>
</evidence>
<feature type="transmembrane region" description="Helical" evidence="6">
    <location>
        <begin position="192"/>
        <end position="216"/>
    </location>
</feature>
<feature type="transmembrane region" description="Helical" evidence="6">
    <location>
        <begin position="167"/>
        <end position="186"/>
    </location>
</feature>
<feature type="transmembrane region" description="Helical" evidence="6">
    <location>
        <begin position="85"/>
        <end position="106"/>
    </location>
</feature>
<feature type="transmembrane region" description="Helical" evidence="6">
    <location>
        <begin position="372"/>
        <end position="393"/>
    </location>
</feature>
<sequence>MSTSNILRGTFILTLGTMLSRVLGLVYIFPFYTLVGKSGGELYTYAYVLYSVVLSVATMGVPLAVSKFVAKYNALEEYAVGRKLFRSGILLMSITGVVSFLVLYLLAPVFSPMIINEGSKHSYDDITLVIRMVSFALLLVPVMSLIRGFFQGHESMGPTAVSQVVEQLARIIFLLGSVYIIMKVTKGSLPTAIGYATFGAFIGAVAGLAILIWYWFSRKKHLDTLLEKDKGTMDISYKEMYKEIVLYAAPFVFVGLAMPLYQLVDTFSFNKIMAMAGYANSGDAFAIINNYGQKLVMIPITLATAFALSLLPAITRSFISNDQDVLHRQMSKTFQILLYLTLPACIGLSILGGPAYAAFYSYDELGGYLLTWYAPTAIPLAIFTVTASVLQGINRQKYTVYGLALGIGLKLVLNFPLIYLMGAEGSIVATGIGYTASVVMNLWAIKKYTGFDYSIVFRRTMLMAIFNIAMIVGVFIVLQLLEGFIPYSDGRLQAIIVIFISAAVGAGIYFFLSYRSNLLMYLFGNRFPFLNRKTGERGL</sequence>
<evidence type="ECO:0000256" key="1">
    <source>
        <dbReference type="ARBA" id="ARBA00004651"/>
    </source>
</evidence>
<feature type="transmembrane region" description="Helical" evidence="6">
    <location>
        <begin position="492"/>
        <end position="512"/>
    </location>
</feature>
<keyword evidence="5 6" id="KW-0472">Membrane</keyword>
<feature type="transmembrane region" description="Helical" evidence="6">
    <location>
        <begin position="456"/>
        <end position="480"/>
    </location>
</feature>
<dbReference type="RefSeq" id="WP_204418181.1">
    <property type="nucleotide sequence ID" value="NZ_JAFBED010000007.1"/>
</dbReference>
<dbReference type="PIRSF" id="PIRSF038958">
    <property type="entry name" value="PG_synth_SpoVB"/>
    <property type="match status" value="1"/>
</dbReference>
<feature type="transmembrane region" description="Helical" evidence="6">
    <location>
        <begin position="427"/>
        <end position="444"/>
    </location>
</feature>
<dbReference type="PANTHER" id="PTHR30250">
    <property type="entry name" value="PST FAMILY PREDICTED COLANIC ACID TRANSPORTER"/>
    <property type="match status" value="1"/>
</dbReference>
<feature type="transmembrane region" description="Helical" evidence="6">
    <location>
        <begin position="44"/>
        <end position="65"/>
    </location>
</feature>
<comment type="caution">
    <text evidence="7">The sequence shown here is derived from an EMBL/GenBank/DDBJ whole genome shotgun (WGS) entry which is preliminary data.</text>
</comment>
<evidence type="ECO:0000313" key="7">
    <source>
        <dbReference type="EMBL" id="MBM7621390.1"/>
    </source>
</evidence>
<feature type="transmembrane region" description="Helical" evidence="6">
    <location>
        <begin position="336"/>
        <end position="360"/>
    </location>
</feature>
<feature type="transmembrane region" description="Helical" evidence="6">
    <location>
        <begin position="400"/>
        <end position="421"/>
    </location>
</feature>